<dbReference type="ExpressionAtlas" id="M8C6X4">
    <property type="expression patterns" value="baseline"/>
</dbReference>
<sequence length="356" mass="38790">MLVGATKTQAANIRHQRSVQPNATVSCPSETARMDGHFGGGALQALDAALIWFVCQLLALKDDDSNNNQLPSWRPGQPLDGATVSAMHGNQTLLAKHEMTNPNPIFGDEEENGDKDYFVIGETIVVARCWWKPTLLLCFFGTQTIVFSILAEDRNPFFGSSGTIIGDGYARCRFPNLTSTMGGLSVVSLLLTILAGHLAVFYPYAANNANQQPAAAVPRLALFRSTSLIVFFVIAEYVMLVSAYGLTMATFRLVSASALAMLYGATIRQTHVVNYLVLRLAYDRTMRCPSTITTDGHFGCGALLAMEATLMWLVCQLLVLEARANYLEGLNGDNNKDHGGSNKKYDGDHVDFTEYA</sequence>
<organism evidence="1">
    <name type="scientific">Aegilops tauschii</name>
    <name type="common">Tausch's goatgrass</name>
    <name type="synonym">Aegilops squarrosa</name>
    <dbReference type="NCBI Taxonomy" id="37682"/>
    <lineage>
        <taxon>Eukaryota</taxon>
        <taxon>Viridiplantae</taxon>
        <taxon>Streptophyta</taxon>
        <taxon>Embryophyta</taxon>
        <taxon>Tracheophyta</taxon>
        <taxon>Spermatophyta</taxon>
        <taxon>Magnoliopsida</taxon>
        <taxon>Liliopsida</taxon>
        <taxon>Poales</taxon>
        <taxon>Poaceae</taxon>
        <taxon>BOP clade</taxon>
        <taxon>Pooideae</taxon>
        <taxon>Triticodae</taxon>
        <taxon>Triticeae</taxon>
        <taxon>Triticinae</taxon>
        <taxon>Aegilops</taxon>
    </lineage>
</organism>
<accession>M8C6X4</accession>
<reference evidence="1" key="1">
    <citation type="submission" date="2015-06" db="UniProtKB">
        <authorList>
            <consortium name="EnsemblPlants"/>
        </authorList>
    </citation>
    <scope>IDENTIFICATION</scope>
</reference>
<dbReference type="EnsemblPlants" id="EMT29783">
    <property type="protein sequence ID" value="EMT29783"/>
    <property type="gene ID" value="F775_00550"/>
</dbReference>
<protein>
    <submittedName>
        <fullName evidence="1">Uncharacterized protein</fullName>
    </submittedName>
</protein>
<name>M8C6X4_AEGTA</name>
<proteinExistence type="predicted"/>
<evidence type="ECO:0000313" key="1">
    <source>
        <dbReference type="EnsemblPlants" id="EMT29783"/>
    </source>
</evidence>
<dbReference type="AlphaFoldDB" id="M8C6X4"/>